<dbReference type="Proteomes" id="UP000799423">
    <property type="component" value="Unassembled WGS sequence"/>
</dbReference>
<dbReference type="PANTHER" id="PTHR11695:SF294">
    <property type="entry name" value="RETICULON-4-INTERACTING PROTEIN 1, MITOCHONDRIAL"/>
    <property type="match status" value="1"/>
</dbReference>
<organism evidence="2 3">
    <name type="scientific">Plenodomus tracheiphilus IPT5</name>
    <dbReference type="NCBI Taxonomy" id="1408161"/>
    <lineage>
        <taxon>Eukaryota</taxon>
        <taxon>Fungi</taxon>
        <taxon>Dikarya</taxon>
        <taxon>Ascomycota</taxon>
        <taxon>Pezizomycotina</taxon>
        <taxon>Dothideomycetes</taxon>
        <taxon>Pleosporomycetidae</taxon>
        <taxon>Pleosporales</taxon>
        <taxon>Pleosporineae</taxon>
        <taxon>Leptosphaeriaceae</taxon>
        <taxon>Plenodomus</taxon>
    </lineage>
</organism>
<dbReference type="Gene3D" id="3.90.180.10">
    <property type="entry name" value="Medium-chain alcohol dehydrogenases, catalytic domain"/>
    <property type="match status" value="1"/>
</dbReference>
<dbReference type="InterPro" id="IPR011032">
    <property type="entry name" value="GroES-like_sf"/>
</dbReference>
<dbReference type="GO" id="GO:0016491">
    <property type="term" value="F:oxidoreductase activity"/>
    <property type="evidence" value="ECO:0007669"/>
    <property type="project" value="InterPro"/>
</dbReference>
<protein>
    <submittedName>
        <fullName evidence="2">Reticulon-4-interacting protein 1, mitochondrial</fullName>
    </submittedName>
</protein>
<dbReference type="Gene3D" id="3.40.50.720">
    <property type="entry name" value="NAD(P)-binding Rossmann-like Domain"/>
    <property type="match status" value="1"/>
</dbReference>
<evidence type="ECO:0000313" key="3">
    <source>
        <dbReference type="Proteomes" id="UP000799423"/>
    </source>
</evidence>
<dbReference type="AlphaFoldDB" id="A0A6A7B1S4"/>
<dbReference type="OrthoDB" id="201656at2759"/>
<dbReference type="InterPro" id="IPR020843">
    <property type="entry name" value="ER"/>
</dbReference>
<dbReference type="Pfam" id="PF08240">
    <property type="entry name" value="ADH_N"/>
    <property type="match status" value="1"/>
</dbReference>
<dbReference type="CDD" id="cd08267">
    <property type="entry name" value="MDR1"/>
    <property type="match status" value="1"/>
</dbReference>
<dbReference type="InterPro" id="IPR036291">
    <property type="entry name" value="NAD(P)-bd_dom_sf"/>
</dbReference>
<dbReference type="SMART" id="SM00829">
    <property type="entry name" value="PKS_ER"/>
    <property type="match status" value="1"/>
</dbReference>
<dbReference type="SUPFAM" id="SSF51735">
    <property type="entry name" value="NAD(P)-binding Rossmann-fold domains"/>
    <property type="match status" value="1"/>
</dbReference>
<sequence length="341" mass="36683">MATMKAWQFRGASGPVEKTLVCPESGVSKPKPTDTEVIVEVFSTTLNPIDFKILELGALSKFIFHKPVTPGLDICGRVVEVGSKVGSFHVGDIVFGCVDGVFGHGALAEFVQVSQDRVVLVPEGLNPEDLGTITTVGLTTYQGFKPYVKAGDRVFINGGSGGTGVLAIQVAKAMGLNVTTSCSTPNVELCKSLGADEVLDYKKADIVEQLKELGKPFNLILDNVGTPSNLYRASNKFLARDGTFVQVGLGMDFSALRQFLGNILLPGFLGGGKCKYLFTVTKPNQTDLKQLAIWVEKGQVKPVVDSVYDFKATPEAFARLKTGRARGKVIVRVKETTYKIL</sequence>
<name>A0A6A7B1S4_9PLEO</name>
<accession>A0A6A7B1S4</accession>
<keyword evidence="3" id="KW-1185">Reference proteome</keyword>
<dbReference type="PANTHER" id="PTHR11695">
    <property type="entry name" value="ALCOHOL DEHYDROGENASE RELATED"/>
    <property type="match status" value="1"/>
</dbReference>
<proteinExistence type="predicted"/>
<gene>
    <name evidence="2" type="ORF">T440DRAFT_126631</name>
</gene>
<dbReference type="SUPFAM" id="SSF50129">
    <property type="entry name" value="GroES-like"/>
    <property type="match status" value="1"/>
</dbReference>
<feature type="domain" description="Enoyl reductase (ER)" evidence="1">
    <location>
        <begin position="14"/>
        <end position="331"/>
    </location>
</feature>
<reference evidence="2" key="1">
    <citation type="submission" date="2020-01" db="EMBL/GenBank/DDBJ databases">
        <authorList>
            <consortium name="DOE Joint Genome Institute"/>
            <person name="Haridas S."/>
            <person name="Albert R."/>
            <person name="Binder M."/>
            <person name="Bloem J."/>
            <person name="Labutti K."/>
            <person name="Salamov A."/>
            <person name="Andreopoulos B."/>
            <person name="Baker S.E."/>
            <person name="Barry K."/>
            <person name="Bills G."/>
            <person name="Bluhm B.H."/>
            <person name="Cannon C."/>
            <person name="Castanera R."/>
            <person name="Culley D.E."/>
            <person name="Daum C."/>
            <person name="Ezra D."/>
            <person name="Gonzalez J.B."/>
            <person name="Henrissat B."/>
            <person name="Kuo A."/>
            <person name="Liang C."/>
            <person name="Lipzen A."/>
            <person name="Lutzoni F."/>
            <person name="Magnuson J."/>
            <person name="Mondo S."/>
            <person name="Nolan M."/>
            <person name="Ohm R."/>
            <person name="Pangilinan J."/>
            <person name="Park H.-J."/>
            <person name="Ramirez L."/>
            <person name="Alfaro M."/>
            <person name="Sun H."/>
            <person name="Tritt A."/>
            <person name="Yoshinaga Y."/>
            <person name="Zwiers L.-H."/>
            <person name="Turgeon B.G."/>
            <person name="Goodwin S.B."/>
            <person name="Spatafora J.W."/>
            <person name="Crous P.W."/>
            <person name="Grigoriev I.V."/>
        </authorList>
    </citation>
    <scope>NUCLEOTIDE SEQUENCE</scope>
    <source>
        <strain evidence="2">IPT5</strain>
    </source>
</reference>
<evidence type="ECO:0000313" key="2">
    <source>
        <dbReference type="EMBL" id="KAF2849440.1"/>
    </source>
</evidence>
<evidence type="ECO:0000259" key="1">
    <source>
        <dbReference type="SMART" id="SM00829"/>
    </source>
</evidence>
<dbReference type="Pfam" id="PF13602">
    <property type="entry name" value="ADH_zinc_N_2"/>
    <property type="match status" value="1"/>
</dbReference>
<dbReference type="EMBL" id="MU006311">
    <property type="protein sequence ID" value="KAF2849440.1"/>
    <property type="molecule type" value="Genomic_DNA"/>
</dbReference>
<dbReference type="InterPro" id="IPR013154">
    <property type="entry name" value="ADH-like_N"/>
</dbReference>
<dbReference type="InterPro" id="IPR050700">
    <property type="entry name" value="YIM1/Zinc_Alcohol_DH_Fams"/>
</dbReference>
<dbReference type="GO" id="GO:0005739">
    <property type="term" value="C:mitochondrion"/>
    <property type="evidence" value="ECO:0007669"/>
    <property type="project" value="TreeGrafter"/>
</dbReference>